<proteinExistence type="predicted"/>
<sequence length="359" mass="39125">MLVASISASGNLLPMQAVFLGKTIASCPSPASKQYAEALVLAYALVPSLTSTYWSNHGTMHDLIDTIIAPYFEATKKKLGLLLSQVSIWKIDCWSVHKSAKFREWMKANHPNIILLFVPGSCTGVWQPLDVGIQHLLKMSIKCSAHRELVDEALGQIQAGKAISEIRLNTKVGVLRDRSVGWIVQAIHDVSDPANRRSFSGPLKCAASVTSISSHASLTSPEALGRLRRLRDENPTLHAELTQSAVDATIPASHVEEDPFLDHDVYDDCDIPVDVLAGILSGGSSVNTDFSVSVDENGGLARTGHAEKSDVEADEEPVISAALGRGQRKKRLEPRAMTPHCGRDVSLIFRTFFRDFFMS</sequence>
<keyword evidence="1" id="KW-0547">Nucleotide-binding</keyword>
<dbReference type="Proteomes" id="UP000620124">
    <property type="component" value="Unassembled WGS sequence"/>
</dbReference>
<dbReference type="OrthoDB" id="3257623at2759"/>
<dbReference type="EMBL" id="JACAZI010000028">
    <property type="protein sequence ID" value="KAF7333774.1"/>
    <property type="molecule type" value="Genomic_DNA"/>
</dbReference>
<protein>
    <submittedName>
        <fullName evidence="1">ATP-binding cassette sub-family A member 6</fullName>
    </submittedName>
</protein>
<dbReference type="AlphaFoldDB" id="A0A8H7CDP2"/>
<keyword evidence="1" id="KW-0067">ATP-binding</keyword>
<name>A0A8H7CDP2_9AGAR</name>
<evidence type="ECO:0000313" key="1">
    <source>
        <dbReference type="EMBL" id="KAF7333774.1"/>
    </source>
</evidence>
<organism evidence="1 2">
    <name type="scientific">Mycena venus</name>
    <dbReference type="NCBI Taxonomy" id="2733690"/>
    <lineage>
        <taxon>Eukaryota</taxon>
        <taxon>Fungi</taxon>
        <taxon>Dikarya</taxon>
        <taxon>Basidiomycota</taxon>
        <taxon>Agaricomycotina</taxon>
        <taxon>Agaricomycetes</taxon>
        <taxon>Agaricomycetidae</taxon>
        <taxon>Agaricales</taxon>
        <taxon>Marasmiineae</taxon>
        <taxon>Mycenaceae</taxon>
        <taxon>Mycena</taxon>
    </lineage>
</organism>
<evidence type="ECO:0000313" key="2">
    <source>
        <dbReference type="Proteomes" id="UP000620124"/>
    </source>
</evidence>
<keyword evidence="2" id="KW-1185">Reference proteome</keyword>
<comment type="caution">
    <text evidence="1">The sequence shown here is derived from an EMBL/GenBank/DDBJ whole genome shotgun (WGS) entry which is preliminary data.</text>
</comment>
<gene>
    <name evidence="1" type="ORF">MVEN_02334100</name>
</gene>
<accession>A0A8H7CDP2</accession>
<reference evidence="1" key="1">
    <citation type="submission" date="2020-05" db="EMBL/GenBank/DDBJ databases">
        <title>Mycena genomes resolve the evolution of fungal bioluminescence.</title>
        <authorList>
            <person name="Tsai I.J."/>
        </authorList>
    </citation>
    <scope>NUCLEOTIDE SEQUENCE</scope>
    <source>
        <strain evidence="1">CCC161011</strain>
    </source>
</reference>
<dbReference type="GO" id="GO:0005524">
    <property type="term" value="F:ATP binding"/>
    <property type="evidence" value="ECO:0007669"/>
    <property type="project" value="UniProtKB-KW"/>
</dbReference>